<reference evidence="2 3" key="2">
    <citation type="submission" date="2018-03" db="EMBL/GenBank/DDBJ databases">
        <title>The ancient ancestry and fast evolution of plastids.</title>
        <authorList>
            <person name="Moore K.R."/>
            <person name="Magnabosco C."/>
            <person name="Momper L."/>
            <person name="Gold D.A."/>
            <person name="Bosak T."/>
            <person name="Fournier G.P."/>
        </authorList>
    </citation>
    <scope>NUCLEOTIDE SEQUENCE [LARGE SCALE GENOMIC DNA]</scope>
    <source>
        <strain evidence="2 3">ULC007</strain>
    </source>
</reference>
<evidence type="ECO:0000313" key="3">
    <source>
        <dbReference type="Proteomes" id="UP000238634"/>
    </source>
</evidence>
<comment type="caution">
    <text evidence="2">The sequence shown here is derived from an EMBL/GenBank/DDBJ whole genome shotgun (WGS) entry which is preliminary data.</text>
</comment>
<keyword evidence="3" id="KW-1185">Reference proteome</keyword>
<sequence length="440" mass="49143">MLRATSLLIVGGVFLALPARSQTTIPQATAAARAKQREQQVNQTRPDRYDLSRYPVNDANERYWRNLLWSTAITEPQLASVDAAIAQILSLTTHRNLSSAQGRTLEMAMQVGTQLYLSNPAQYEGVKQQFLQTLERSSDAEWVAMAVSALVQGGADSETRSQWRDLIQQRFPQWRNHPALFTTLQTIESLDRPRVTPPLKDLLTWTIAPGQLQMYVICRPDRGVLCQTILKDRQGEFVRQNGQLWSVPLLTRSLHGLSSVFTRGQTPQGIYRLEGSVPQPDTEFFRAYGTFSLVKLFTPFEPGVKAFLPNRPGQISGLSAYQSLLPPAWRNDFSMQQSYWAGKAGRGLFRVHGSGEAPTFFTNNSRYPDSAGWNPTIGCLSALELYDQTGRLQQADMPKILSALTAAGGQNFSGYLIVVELPDQSNTSISIQEIESMIRK</sequence>
<evidence type="ECO:0000313" key="2">
    <source>
        <dbReference type="EMBL" id="PSB19999.1"/>
    </source>
</evidence>
<name>A0A2T1DHM3_9CYAN</name>
<feature type="region of interest" description="Disordered" evidence="1">
    <location>
        <begin position="33"/>
        <end position="52"/>
    </location>
</feature>
<accession>A0A2T1DHM3</accession>
<dbReference type="AlphaFoldDB" id="A0A2T1DHM3"/>
<reference evidence="2 3" key="1">
    <citation type="submission" date="2018-02" db="EMBL/GenBank/DDBJ databases">
        <authorList>
            <person name="Cohen D.B."/>
            <person name="Kent A.D."/>
        </authorList>
    </citation>
    <scope>NUCLEOTIDE SEQUENCE [LARGE SCALE GENOMIC DNA]</scope>
    <source>
        <strain evidence="2 3">ULC007</strain>
    </source>
</reference>
<proteinExistence type="predicted"/>
<dbReference type="OrthoDB" id="525859at2"/>
<protein>
    <submittedName>
        <fullName evidence="2">Uncharacterized protein</fullName>
    </submittedName>
</protein>
<evidence type="ECO:0000256" key="1">
    <source>
        <dbReference type="SAM" id="MobiDB-lite"/>
    </source>
</evidence>
<gene>
    <name evidence="2" type="ORF">C7B65_09885</name>
</gene>
<dbReference type="EMBL" id="PVWG01000008">
    <property type="protein sequence ID" value="PSB19999.1"/>
    <property type="molecule type" value="Genomic_DNA"/>
</dbReference>
<organism evidence="2 3">
    <name type="scientific">Phormidesmis priestleyi ULC007</name>
    <dbReference type="NCBI Taxonomy" id="1920490"/>
    <lineage>
        <taxon>Bacteria</taxon>
        <taxon>Bacillati</taxon>
        <taxon>Cyanobacteriota</taxon>
        <taxon>Cyanophyceae</taxon>
        <taxon>Leptolyngbyales</taxon>
        <taxon>Leptolyngbyaceae</taxon>
        <taxon>Phormidesmis</taxon>
    </lineage>
</organism>
<dbReference type="Proteomes" id="UP000238634">
    <property type="component" value="Unassembled WGS sequence"/>
</dbReference>